<evidence type="ECO:0000313" key="3">
    <source>
        <dbReference type="Proteomes" id="UP000243459"/>
    </source>
</evidence>
<name>A0A5P1FLA1_ASPOF</name>
<reference evidence="3" key="1">
    <citation type="journal article" date="2017" name="Nat. Commun.">
        <title>The asparagus genome sheds light on the origin and evolution of a young Y chromosome.</title>
        <authorList>
            <person name="Harkess A."/>
            <person name="Zhou J."/>
            <person name="Xu C."/>
            <person name="Bowers J.E."/>
            <person name="Van der Hulst R."/>
            <person name="Ayyampalayam S."/>
            <person name="Mercati F."/>
            <person name="Riccardi P."/>
            <person name="McKain M.R."/>
            <person name="Kakrana A."/>
            <person name="Tang H."/>
            <person name="Ray J."/>
            <person name="Groenendijk J."/>
            <person name="Arikit S."/>
            <person name="Mathioni S.M."/>
            <person name="Nakano M."/>
            <person name="Shan H."/>
            <person name="Telgmann-Rauber A."/>
            <person name="Kanno A."/>
            <person name="Yue Z."/>
            <person name="Chen H."/>
            <person name="Li W."/>
            <person name="Chen Y."/>
            <person name="Xu X."/>
            <person name="Zhang Y."/>
            <person name="Luo S."/>
            <person name="Chen H."/>
            <person name="Gao J."/>
            <person name="Mao Z."/>
            <person name="Pires J.C."/>
            <person name="Luo M."/>
            <person name="Kudrna D."/>
            <person name="Wing R.A."/>
            <person name="Meyers B.C."/>
            <person name="Yi K."/>
            <person name="Kong H."/>
            <person name="Lavrijsen P."/>
            <person name="Sunseri F."/>
            <person name="Falavigna A."/>
            <person name="Ye Y."/>
            <person name="Leebens-Mack J.H."/>
            <person name="Chen G."/>
        </authorList>
    </citation>
    <scope>NUCLEOTIDE SEQUENCE [LARGE SCALE GENOMIC DNA]</scope>
    <source>
        <strain evidence="3">cv. DH0086</strain>
    </source>
</reference>
<dbReference type="Gramene" id="ONK78912">
    <property type="protein sequence ID" value="ONK78912"/>
    <property type="gene ID" value="A4U43_C01F930"/>
</dbReference>
<evidence type="ECO:0000313" key="2">
    <source>
        <dbReference type="EMBL" id="ONK78912.1"/>
    </source>
</evidence>
<organism evidence="2 3">
    <name type="scientific">Asparagus officinalis</name>
    <name type="common">Garden asparagus</name>
    <dbReference type="NCBI Taxonomy" id="4686"/>
    <lineage>
        <taxon>Eukaryota</taxon>
        <taxon>Viridiplantae</taxon>
        <taxon>Streptophyta</taxon>
        <taxon>Embryophyta</taxon>
        <taxon>Tracheophyta</taxon>
        <taxon>Spermatophyta</taxon>
        <taxon>Magnoliopsida</taxon>
        <taxon>Liliopsida</taxon>
        <taxon>Asparagales</taxon>
        <taxon>Asparagaceae</taxon>
        <taxon>Asparagoideae</taxon>
        <taxon>Asparagus</taxon>
    </lineage>
</organism>
<dbReference type="InterPro" id="IPR036291">
    <property type="entry name" value="NAD(P)-bd_dom_sf"/>
</dbReference>
<dbReference type="PANTHER" id="PTHR10366:SF404">
    <property type="entry name" value="CINNAMOYL-COA REDUCTASE 1"/>
    <property type="match status" value="1"/>
</dbReference>
<dbReference type="EMBL" id="CM007381">
    <property type="protein sequence ID" value="ONK78912.1"/>
    <property type="molecule type" value="Genomic_DNA"/>
</dbReference>
<evidence type="ECO:0000256" key="1">
    <source>
        <dbReference type="ARBA" id="ARBA00023002"/>
    </source>
</evidence>
<keyword evidence="3" id="KW-1185">Reference proteome</keyword>
<keyword evidence="1" id="KW-0560">Oxidoreductase</keyword>
<gene>
    <name evidence="2" type="ORF">A4U43_C01F930</name>
</gene>
<dbReference type="GO" id="GO:0016616">
    <property type="term" value="F:oxidoreductase activity, acting on the CH-OH group of donors, NAD or NADP as acceptor"/>
    <property type="evidence" value="ECO:0007669"/>
    <property type="project" value="TreeGrafter"/>
</dbReference>
<dbReference type="OMA" id="NANKIVC"/>
<protein>
    <recommendedName>
        <fullName evidence="4">NAD-dependent epimerase/dehydratase domain-containing protein</fullName>
    </recommendedName>
</protein>
<proteinExistence type="predicted"/>
<evidence type="ECO:0008006" key="4">
    <source>
        <dbReference type="Google" id="ProtNLM"/>
    </source>
</evidence>
<dbReference type="AlphaFoldDB" id="A0A5P1FLA1"/>
<dbReference type="InterPro" id="IPR050425">
    <property type="entry name" value="NAD(P)_dehydrat-like"/>
</dbReference>
<dbReference type="PANTHER" id="PTHR10366">
    <property type="entry name" value="NAD DEPENDENT EPIMERASE/DEHYDRATASE"/>
    <property type="match status" value="1"/>
</dbReference>
<sequence>MVIVTDAGGFIASWLVRLLLEKGYTVKGTLRDPDVAKHSHLRALKGAAERLILSKPTSLTTGLCLAIDGCNGVFHAASPVTDDQ</sequence>
<dbReference type="SUPFAM" id="SSF51735">
    <property type="entry name" value="NAD(P)-binding Rossmann-fold domains"/>
    <property type="match status" value="1"/>
</dbReference>
<dbReference type="Gene3D" id="3.40.50.720">
    <property type="entry name" value="NAD(P)-binding Rossmann-like Domain"/>
    <property type="match status" value="1"/>
</dbReference>
<dbReference type="Proteomes" id="UP000243459">
    <property type="component" value="Chromosome 1"/>
</dbReference>
<accession>A0A5P1FLA1</accession>